<dbReference type="Proteomes" id="UP000226592">
    <property type="component" value="Unassembled WGS sequence"/>
</dbReference>
<keyword evidence="4 6" id="KW-0520">NAD</keyword>
<dbReference type="AlphaFoldDB" id="A0A2D6M158"/>
<dbReference type="GO" id="GO:0110051">
    <property type="term" value="P:metabolite repair"/>
    <property type="evidence" value="ECO:0007669"/>
    <property type="project" value="TreeGrafter"/>
</dbReference>
<comment type="caution">
    <text evidence="6">Lacks conserved residue(s) required for the propagation of feature annotation.</text>
</comment>
<keyword evidence="3 6" id="KW-0521">NADP</keyword>
<dbReference type="Gene3D" id="3.40.1190.20">
    <property type="match status" value="1"/>
</dbReference>
<dbReference type="InterPro" id="IPR000631">
    <property type="entry name" value="CARKD"/>
</dbReference>
<dbReference type="GO" id="GO:0046496">
    <property type="term" value="P:nicotinamide nucleotide metabolic process"/>
    <property type="evidence" value="ECO:0007669"/>
    <property type="project" value="UniProtKB-UniRule"/>
</dbReference>
<dbReference type="GO" id="GO:0005524">
    <property type="term" value="F:ATP binding"/>
    <property type="evidence" value="ECO:0007669"/>
    <property type="project" value="UniProtKB-KW"/>
</dbReference>
<keyword evidence="2 6" id="KW-0067">ATP-binding</keyword>
<dbReference type="GO" id="GO:0052855">
    <property type="term" value="F:ADP-dependent NAD(P)H-hydrate dehydratase activity"/>
    <property type="evidence" value="ECO:0007669"/>
    <property type="project" value="UniProtKB-UniRule"/>
</dbReference>
<evidence type="ECO:0000256" key="4">
    <source>
        <dbReference type="ARBA" id="ARBA00023027"/>
    </source>
</evidence>
<gene>
    <name evidence="6" type="primary">nnrD</name>
    <name evidence="8" type="ORF">CL943_02520</name>
</gene>
<evidence type="ECO:0000256" key="5">
    <source>
        <dbReference type="ARBA" id="ARBA00023239"/>
    </source>
</evidence>
<feature type="binding site" evidence="6">
    <location>
        <position position="207"/>
    </location>
    <ligand>
        <name>AMP</name>
        <dbReference type="ChEBI" id="CHEBI:456215"/>
    </ligand>
</feature>
<evidence type="ECO:0000259" key="7">
    <source>
        <dbReference type="PROSITE" id="PS51383"/>
    </source>
</evidence>
<comment type="catalytic activity">
    <reaction evidence="6">
        <text>(6S)-NADPHX + ADP = AMP + phosphate + NADPH + H(+)</text>
        <dbReference type="Rhea" id="RHEA:32235"/>
        <dbReference type="ChEBI" id="CHEBI:15378"/>
        <dbReference type="ChEBI" id="CHEBI:43474"/>
        <dbReference type="ChEBI" id="CHEBI:57783"/>
        <dbReference type="ChEBI" id="CHEBI:64076"/>
        <dbReference type="ChEBI" id="CHEBI:456215"/>
        <dbReference type="ChEBI" id="CHEBI:456216"/>
        <dbReference type="EC" id="4.2.1.136"/>
    </reaction>
</comment>
<evidence type="ECO:0000256" key="3">
    <source>
        <dbReference type="ARBA" id="ARBA00022857"/>
    </source>
</evidence>
<dbReference type="PROSITE" id="PS51383">
    <property type="entry name" value="YJEF_C_3"/>
    <property type="match status" value="1"/>
</dbReference>
<evidence type="ECO:0000256" key="6">
    <source>
        <dbReference type="HAMAP-Rule" id="MF_01965"/>
    </source>
</evidence>
<dbReference type="CDD" id="cd01171">
    <property type="entry name" value="YXKO-related"/>
    <property type="match status" value="1"/>
</dbReference>
<comment type="subunit">
    <text evidence="6">Homotetramer.</text>
</comment>
<feature type="binding site" evidence="6">
    <location>
        <position position="148"/>
    </location>
    <ligand>
        <name>(6S)-NADPHX</name>
        <dbReference type="ChEBI" id="CHEBI:64076"/>
    </ligand>
</feature>
<accession>A0A2D6M158</accession>
<dbReference type="NCBIfam" id="TIGR00196">
    <property type="entry name" value="yjeF_cterm"/>
    <property type="match status" value="1"/>
</dbReference>
<protein>
    <recommendedName>
        <fullName evidence="6">ADP-dependent (S)-NAD(P)H-hydrate dehydratase</fullName>
        <ecNumber evidence="6">4.2.1.136</ecNumber>
    </recommendedName>
    <alternativeName>
        <fullName evidence="6">ADP-dependent NAD(P)HX dehydratase</fullName>
    </alternativeName>
</protein>
<evidence type="ECO:0000256" key="2">
    <source>
        <dbReference type="ARBA" id="ARBA00022840"/>
    </source>
</evidence>
<keyword evidence="1 6" id="KW-0547">Nucleotide-binding</keyword>
<keyword evidence="5 6" id="KW-0456">Lyase</keyword>
<dbReference type="SUPFAM" id="SSF53613">
    <property type="entry name" value="Ribokinase-like"/>
    <property type="match status" value="1"/>
</dbReference>
<dbReference type="EMBL" id="NZBU01000008">
    <property type="protein sequence ID" value="MAG22154.1"/>
    <property type="molecule type" value="Genomic_DNA"/>
</dbReference>
<feature type="binding site" evidence="6">
    <location>
        <position position="101"/>
    </location>
    <ligand>
        <name>(6S)-NADPHX</name>
        <dbReference type="ChEBI" id="CHEBI:64076"/>
    </ligand>
</feature>
<comment type="catalytic activity">
    <reaction evidence="6">
        <text>(6S)-NADHX + ADP = AMP + phosphate + NADH + H(+)</text>
        <dbReference type="Rhea" id="RHEA:32223"/>
        <dbReference type="ChEBI" id="CHEBI:15378"/>
        <dbReference type="ChEBI" id="CHEBI:43474"/>
        <dbReference type="ChEBI" id="CHEBI:57945"/>
        <dbReference type="ChEBI" id="CHEBI:64074"/>
        <dbReference type="ChEBI" id="CHEBI:456215"/>
        <dbReference type="ChEBI" id="CHEBI:456216"/>
        <dbReference type="EC" id="4.2.1.136"/>
    </reaction>
</comment>
<dbReference type="PROSITE" id="PS01050">
    <property type="entry name" value="YJEF_C_2"/>
    <property type="match status" value="1"/>
</dbReference>
<dbReference type="InterPro" id="IPR017953">
    <property type="entry name" value="Carbohydrate_kinase_pred_CS"/>
</dbReference>
<comment type="function">
    <text evidence="6">Catalyzes the dehydration of the S-form of NAD(P)HX at the expense of ADP, which is converted to AMP. Together with NAD(P)HX epimerase, which catalyzes the epimerization of the S- and R-forms, the enzyme allows the repair of both epimers of NAD(P)HX, a damaged form of NAD(P)H that is a result of enzymatic or heat-dependent hydration.</text>
</comment>
<evidence type="ECO:0000313" key="9">
    <source>
        <dbReference type="Proteomes" id="UP000226592"/>
    </source>
</evidence>
<dbReference type="Pfam" id="PF01256">
    <property type="entry name" value="Carb_kinase"/>
    <property type="match status" value="1"/>
</dbReference>
<comment type="similarity">
    <text evidence="6">Belongs to the NnrD/CARKD family.</text>
</comment>
<feature type="binding site" evidence="6">
    <location>
        <position position="208"/>
    </location>
    <ligand>
        <name>(6S)-NADPHX</name>
        <dbReference type="ChEBI" id="CHEBI:64076"/>
    </ligand>
</feature>
<organism evidence="8 9">
    <name type="scientific">Candidatus Iainarchaeum sp</name>
    <dbReference type="NCBI Taxonomy" id="3101447"/>
    <lineage>
        <taxon>Archaea</taxon>
        <taxon>Candidatus Iainarchaeota</taxon>
        <taxon>Candidatus Iainarchaeia</taxon>
        <taxon>Candidatus Iainarchaeales</taxon>
        <taxon>Candidatus Iainarchaeaceae</taxon>
        <taxon>Candidatus Iainarchaeum</taxon>
    </lineage>
</organism>
<dbReference type="EC" id="4.2.1.136" evidence="6"/>
<reference evidence="9" key="1">
    <citation type="submission" date="2017-09" db="EMBL/GenBank/DDBJ databases">
        <title>The Reconstruction of 2,631 Draft Metagenome-Assembled Genomes from the Global Oceans.</title>
        <authorList>
            <person name="Tully B.J."/>
            <person name="Graham E.D."/>
            <person name="Heidelberg J.F."/>
        </authorList>
    </citation>
    <scope>NUCLEOTIDE SEQUENCE [LARGE SCALE GENOMIC DNA]</scope>
</reference>
<dbReference type="InterPro" id="IPR029056">
    <property type="entry name" value="Ribokinase-like"/>
</dbReference>
<proteinExistence type="inferred from homology"/>
<name>A0A2D6M158_9ARCH</name>
<evidence type="ECO:0000256" key="1">
    <source>
        <dbReference type="ARBA" id="ARBA00022741"/>
    </source>
</evidence>
<sequence length="267" mass="28589">MVSLNSIKITGSIFKKIQNLAKKSHKYENGVVLVVAGSSLYHGSLVFAAVTASRIADLIHVCTARENFSVIKKCSPALIVHSYGTARKLAEEVDSILIGPGIPETRAMKNLVTSLVSGNPDKKIILDATALHLIPASKLHSNCVVTPHAREFKALFDMPASKENVVKAAKKFGCIVTLKGQIDYISDGEKIYSNSTGNEGLTKGGTGDTLAGLIVGFASQNPLLESTLAAFYLNGFAGDRLKKKLGTMFNAKDLMAELPLAFKKIKK</sequence>
<dbReference type="PANTHER" id="PTHR12592:SF0">
    <property type="entry name" value="ATP-DEPENDENT (S)-NAD(P)H-HYDRATE DEHYDRATASE"/>
    <property type="match status" value="1"/>
</dbReference>
<comment type="cofactor">
    <cofactor evidence="6">
        <name>Mg(2+)</name>
        <dbReference type="ChEBI" id="CHEBI:18420"/>
    </cofactor>
</comment>
<evidence type="ECO:0000313" key="8">
    <source>
        <dbReference type="EMBL" id="MAG22154.1"/>
    </source>
</evidence>
<feature type="domain" description="YjeF C-terminal" evidence="7">
    <location>
        <begin position="9"/>
        <end position="265"/>
    </location>
</feature>
<dbReference type="PANTHER" id="PTHR12592">
    <property type="entry name" value="ATP-DEPENDENT (S)-NAD(P)H-HYDRATE DEHYDRATASE FAMILY MEMBER"/>
    <property type="match status" value="1"/>
</dbReference>
<dbReference type="HAMAP" id="MF_01965">
    <property type="entry name" value="NADHX_dehydratase"/>
    <property type="match status" value="1"/>
</dbReference>
<comment type="caution">
    <text evidence="8">The sequence shown here is derived from an EMBL/GenBank/DDBJ whole genome shotgun (WGS) entry which is preliminary data.</text>
</comment>